<dbReference type="SMART" id="SM00714">
    <property type="entry name" value="LITAF"/>
    <property type="match status" value="1"/>
</dbReference>
<evidence type="ECO:0000256" key="5">
    <source>
        <dbReference type="ARBA" id="ARBA00022723"/>
    </source>
</evidence>
<dbReference type="KEGG" id="bbel:109481322"/>
<sequence>MTVLVAVSQPGAIIIGQQQFSSHDPVTTTCTTCQQHVQTRVDHETGLITWAAAAGLCLVGCDLGCCLIPFCVNQLKDARHSCPNCNTHLGTYKVIK</sequence>
<reference evidence="11" key="1">
    <citation type="submission" date="2025-08" db="UniProtKB">
        <authorList>
            <consortium name="RefSeq"/>
        </authorList>
    </citation>
    <scope>IDENTIFICATION</scope>
    <source>
        <tissue evidence="11">Gonad</tissue>
    </source>
</reference>
<evidence type="ECO:0000256" key="3">
    <source>
        <dbReference type="ARBA" id="ARBA00004630"/>
    </source>
</evidence>
<accession>A0A6P4ZRF6</accession>
<evidence type="ECO:0000313" key="11">
    <source>
        <dbReference type="RefSeq" id="XP_019639413.1"/>
    </source>
</evidence>
<evidence type="ECO:0000256" key="2">
    <source>
        <dbReference type="ARBA" id="ARBA00004481"/>
    </source>
</evidence>
<dbReference type="GO" id="GO:0005634">
    <property type="term" value="C:nucleus"/>
    <property type="evidence" value="ECO:0007669"/>
    <property type="project" value="TreeGrafter"/>
</dbReference>
<dbReference type="AlphaFoldDB" id="A0A6P4ZRF6"/>
<evidence type="ECO:0000256" key="8">
    <source>
        <dbReference type="SAM" id="Phobius"/>
    </source>
</evidence>
<evidence type="ECO:0000256" key="1">
    <source>
        <dbReference type="ARBA" id="ARBA00004414"/>
    </source>
</evidence>
<evidence type="ECO:0000259" key="9">
    <source>
        <dbReference type="PROSITE" id="PS51837"/>
    </source>
</evidence>
<feature type="transmembrane region" description="Helical" evidence="8">
    <location>
        <begin position="47"/>
        <end position="72"/>
    </location>
</feature>
<evidence type="ECO:0000256" key="6">
    <source>
        <dbReference type="ARBA" id="ARBA00022833"/>
    </source>
</evidence>
<evidence type="ECO:0000256" key="4">
    <source>
        <dbReference type="ARBA" id="ARBA00005975"/>
    </source>
</evidence>
<dbReference type="RefSeq" id="XP_019639413.1">
    <property type="nucleotide sequence ID" value="XM_019783854.1"/>
</dbReference>
<dbReference type="Pfam" id="PF10601">
    <property type="entry name" value="zf-LITAF-like"/>
    <property type="match status" value="1"/>
</dbReference>
<keyword evidence="6" id="KW-0862">Zinc</keyword>
<feature type="domain" description="LITAF" evidence="9">
    <location>
        <begin position="9"/>
        <end position="94"/>
    </location>
</feature>
<dbReference type="InterPro" id="IPR037519">
    <property type="entry name" value="LITAF_fam"/>
</dbReference>
<dbReference type="GO" id="GO:0098560">
    <property type="term" value="C:cytoplasmic side of late endosome membrane"/>
    <property type="evidence" value="ECO:0007669"/>
    <property type="project" value="TreeGrafter"/>
</dbReference>
<dbReference type="PANTHER" id="PTHR23292">
    <property type="entry name" value="LIPOPOLYSACCHARIDE-INDUCED TUMOR NECROSIS FACTOR-ALPHA FACTOR"/>
    <property type="match status" value="1"/>
</dbReference>
<dbReference type="GeneID" id="109481322"/>
<protein>
    <submittedName>
        <fullName evidence="11">Lipopolysaccharide-induced tumor necrosis factor-alpha factor homolog</fullName>
    </submittedName>
</protein>
<dbReference type="Proteomes" id="UP000515135">
    <property type="component" value="Unplaced"/>
</dbReference>
<name>A0A6P4ZRF6_BRABE</name>
<comment type="similarity">
    <text evidence="4">Belongs to the CDIP1/LITAF family.</text>
</comment>
<keyword evidence="5" id="KW-0479">Metal-binding</keyword>
<proteinExistence type="inferred from homology"/>
<organism evidence="10 11">
    <name type="scientific">Branchiostoma belcheri</name>
    <name type="common">Amphioxus</name>
    <dbReference type="NCBI Taxonomy" id="7741"/>
    <lineage>
        <taxon>Eukaryota</taxon>
        <taxon>Metazoa</taxon>
        <taxon>Chordata</taxon>
        <taxon>Cephalochordata</taxon>
        <taxon>Leptocardii</taxon>
        <taxon>Amphioxiformes</taxon>
        <taxon>Branchiostomatidae</taxon>
        <taxon>Branchiostoma</taxon>
    </lineage>
</organism>
<keyword evidence="8" id="KW-1133">Transmembrane helix</keyword>
<keyword evidence="8" id="KW-0812">Transmembrane</keyword>
<dbReference type="PANTHER" id="PTHR23292:SF6">
    <property type="entry name" value="FI16602P1-RELATED"/>
    <property type="match status" value="1"/>
</dbReference>
<gene>
    <name evidence="11" type="primary">LOC109481322</name>
</gene>
<dbReference type="GO" id="GO:0098574">
    <property type="term" value="C:cytoplasmic side of lysosomal membrane"/>
    <property type="evidence" value="ECO:0007669"/>
    <property type="project" value="TreeGrafter"/>
</dbReference>
<dbReference type="GO" id="GO:0008270">
    <property type="term" value="F:zinc ion binding"/>
    <property type="evidence" value="ECO:0007669"/>
    <property type="project" value="TreeGrafter"/>
</dbReference>
<evidence type="ECO:0000313" key="10">
    <source>
        <dbReference type="Proteomes" id="UP000515135"/>
    </source>
</evidence>
<keyword evidence="7 8" id="KW-0472">Membrane</keyword>
<dbReference type="PROSITE" id="PS51837">
    <property type="entry name" value="LITAF"/>
    <property type="match status" value="1"/>
</dbReference>
<comment type="subcellular location">
    <subcellularLocation>
        <location evidence="2">Endosome membrane</location>
        <topology evidence="2">Peripheral membrane protein</topology>
    </subcellularLocation>
    <subcellularLocation>
        <location evidence="1">Late endosome membrane</location>
    </subcellularLocation>
    <subcellularLocation>
        <location evidence="3">Lysosome membrane</location>
        <topology evidence="3">Peripheral membrane protein</topology>
        <orientation evidence="3">Cytoplasmic side</orientation>
    </subcellularLocation>
</comment>
<evidence type="ECO:0000256" key="7">
    <source>
        <dbReference type="ARBA" id="ARBA00023136"/>
    </source>
</evidence>
<keyword evidence="10" id="KW-1185">Reference proteome</keyword>
<dbReference type="InterPro" id="IPR006629">
    <property type="entry name" value="LITAF"/>
</dbReference>